<keyword evidence="2" id="KW-1185">Reference proteome</keyword>
<name>A0ABU2ZZD2_9GAMM</name>
<evidence type="ECO:0000313" key="1">
    <source>
        <dbReference type="EMBL" id="MDT0602233.1"/>
    </source>
</evidence>
<comment type="caution">
    <text evidence="1">The sequence shown here is derived from an EMBL/GenBank/DDBJ whole genome shotgun (WGS) entry which is preliminary data.</text>
</comment>
<dbReference type="RefSeq" id="WP_311576078.1">
    <property type="nucleotide sequence ID" value="NZ_JAVRIF010000001.1"/>
</dbReference>
<dbReference type="EMBL" id="JAVRIF010000001">
    <property type="protein sequence ID" value="MDT0602233.1"/>
    <property type="molecule type" value="Genomic_DNA"/>
</dbReference>
<protein>
    <submittedName>
        <fullName evidence="1">DUF2066 domain-containing protein</fullName>
    </submittedName>
</protein>
<dbReference type="InterPro" id="IPR018642">
    <property type="entry name" value="DUF2066"/>
</dbReference>
<dbReference type="Proteomes" id="UP001266357">
    <property type="component" value="Unassembled WGS sequence"/>
</dbReference>
<accession>A0ABU2ZZD2</accession>
<reference evidence="1 2" key="1">
    <citation type="submission" date="2023-09" db="EMBL/GenBank/DDBJ databases">
        <authorList>
            <person name="Rey-Velasco X."/>
        </authorList>
    </citation>
    <scope>NUCLEOTIDE SEQUENCE [LARGE SCALE GENOMIC DNA]</scope>
    <source>
        <strain evidence="1 2">W431</strain>
    </source>
</reference>
<evidence type="ECO:0000313" key="2">
    <source>
        <dbReference type="Proteomes" id="UP001266357"/>
    </source>
</evidence>
<sequence length="372" mass="42361">MIRYWFVFTIIFTSFAICLSTNAVEVKDLYVAKVAVESQGSNDRNRALKQTLRAVLIKVGGHQSVLNHQAIKAQLNRYNNFVTHYRYERRAEQQYLLASFDEAKINQLFVDANLPIWGSLRPQVVLWLVDEQGLIRQVVSENSNSSLVETVAEFSSLRGLPIAMPLWDITDTNVISASDIWGRFSQPIYHASKRYQAEAIIVVRLSDNSLLTEEQLITNAAGCELLCQSAVALDWGYLSADNVDLPPQFSKRYQGFNRSELLSQALSDITDDIYQRYALSTEENNHFEIDVANIDSLARYVQVSQFLQELSSVQAVRLTQAEGQVRRFSLTLLGSKQAFLASLKLNKVLNQRIDILNPILDEKVPVFYWERL</sequence>
<gene>
    <name evidence="1" type="ORF">RM573_01335</name>
</gene>
<dbReference type="Pfam" id="PF09839">
    <property type="entry name" value="DUF2066"/>
    <property type="match status" value="1"/>
</dbReference>
<organism evidence="1 2">
    <name type="scientific">Thalassotalea castellviae</name>
    <dbReference type="NCBI Taxonomy" id="3075612"/>
    <lineage>
        <taxon>Bacteria</taxon>
        <taxon>Pseudomonadati</taxon>
        <taxon>Pseudomonadota</taxon>
        <taxon>Gammaproteobacteria</taxon>
        <taxon>Alteromonadales</taxon>
        <taxon>Colwelliaceae</taxon>
        <taxon>Thalassotalea</taxon>
    </lineage>
</organism>
<proteinExistence type="predicted"/>